<organism evidence="1 2">
    <name type="scientific">Anaerocolumna chitinilytica</name>
    <dbReference type="NCBI Taxonomy" id="1727145"/>
    <lineage>
        <taxon>Bacteria</taxon>
        <taxon>Bacillati</taxon>
        <taxon>Bacillota</taxon>
        <taxon>Clostridia</taxon>
        <taxon>Lachnospirales</taxon>
        <taxon>Lachnospiraceae</taxon>
        <taxon>Anaerocolumna</taxon>
    </lineage>
</organism>
<dbReference type="KEGG" id="acht:bsdcttw_32900"/>
<evidence type="ECO:0008006" key="3">
    <source>
        <dbReference type="Google" id="ProtNLM"/>
    </source>
</evidence>
<dbReference type="AlphaFoldDB" id="A0A7I8DPD2"/>
<evidence type="ECO:0000313" key="1">
    <source>
        <dbReference type="EMBL" id="BCK00250.1"/>
    </source>
</evidence>
<accession>A0A7I8DPD2</accession>
<gene>
    <name evidence="1" type="ORF">bsdcttw_32900</name>
</gene>
<dbReference type="RefSeq" id="WP_185255943.1">
    <property type="nucleotide sequence ID" value="NZ_AP023368.1"/>
</dbReference>
<protein>
    <recommendedName>
        <fullName evidence="3">Bacteriocin</fullName>
    </recommendedName>
</protein>
<reference evidence="1 2" key="2">
    <citation type="submission" date="2020-08" db="EMBL/GenBank/DDBJ databases">
        <authorList>
            <person name="Ueki A."/>
            <person name="Tonouchi A."/>
        </authorList>
    </citation>
    <scope>NUCLEOTIDE SEQUENCE [LARGE SCALE GENOMIC DNA]</scope>
    <source>
        <strain evidence="1 2">CTTW</strain>
    </source>
</reference>
<dbReference type="EMBL" id="AP023368">
    <property type="protein sequence ID" value="BCK00250.1"/>
    <property type="molecule type" value="Genomic_DNA"/>
</dbReference>
<proteinExistence type="predicted"/>
<evidence type="ECO:0000313" key="2">
    <source>
        <dbReference type="Proteomes" id="UP000515703"/>
    </source>
</evidence>
<name>A0A7I8DPD2_9FIRM</name>
<dbReference type="Proteomes" id="UP000515703">
    <property type="component" value="Chromosome"/>
</dbReference>
<sequence>MNNVLETVNLEEITLEEMEKIDGGGIGEVLYQGIYGYMLGRLIWTPAKVSYEISQKANLVYGRDYQ</sequence>
<keyword evidence="2" id="KW-1185">Reference proteome</keyword>
<reference evidence="1 2" key="1">
    <citation type="submission" date="2020-08" db="EMBL/GenBank/DDBJ databases">
        <title>Draft genome sequencing of an Anaerocolumna strain isolated from anoxic soil subjected to BSD treatment.</title>
        <authorList>
            <person name="Uek A."/>
            <person name="Tonouchi A."/>
        </authorList>
    </citation>
    <scope>NUCLEOTIDE SEQUENCE [LARGE SCALE GENOMIC DNA]</scope>
    <source>
        <strain evidence="1 2">CTTW</strain>
    </source>
</reference>